<evidence type="ECO:0000259" key="1">
    <source>
        <dbReference type="PROSITE" id="PS50126"/>
    </source>
</evidence>
<dbReference type="Gene3D" id="1.10.150.310">
    <property type="entry name" value="Tex RuvX-like domain-like"/>
    <property type="match status" value="1"/>
</dbReference>
<dbReference type="SUPFAM" id="SSF158832">
    <property type="entry name" value="Tex N-terminal region-like"/>
    <property type="match status" value="1"/>
</dbReference>
<dbReference type="InterPro" id="IPR037027">
    <property type="entry name" value="YqgF/RNaseH-like_dom_sf"/>
</dbReference>
<dbReference type="Gene3D" id="2.40.50.140">
    <property type="entry name" value="Nucleic acid-binding proteins"/>
    <property type="match status" value="1"/>
</dbReference>
<dbReference type="Gene3D" id="3.30.420.140">
    <property type="entry name" value="YqgF/RNase H-like domain"/>
    <property type="match status" value="1"/>
</dbReference>
<dbReference type="GO" id="GO:0005737">
    <property type="term" value="C:cytoplasm"/>
    <property type="evidence" value="ECO:0007669"/>
    <property type="project" value="UniProtKB-ARBA"/>
</dbReference>
<dbReference type="InterPro" id="IPR010994">
    <property type="entry name" value="RuvA_2-like"/>
</dbReference>
<dbReference type="Pfam" id="PF09371">
    <property type="entry name" value="Tex_N"/>
    <property type="match status" value="1"/>
</dbReference>
<dbReference type="PANTHER" id="PTHR10724">
    <property type="entry name" value="30S RIBOSOMAL PROTEIN S1"/>
    <property type="match status" value="1"/>
</dbReference>
<dbReference type="InterPro" id="IPR018974">
    <property type="entry name" value="Tex-like_N"/>
</dbReference>
<dbReference type="InterPro" id="IPR012340">
    <property type="entry name" value="NA-bd_OB-fold"/>
</dbReference>
<dbReference type="Pfam" id="PF00575">
    <property type="entry name" value="S1"/>
    <property type="match status" value="1"/>
</dbReference>
<accession>A0A5J6L9K5</accession>
<dbReference type="RefSeq" id="WP_151053225.1">
    <property type="nucleotide sequence ID" value="NZ_CP044222.1"/>
</dbReference>
<dbReference type="GO" id="GO:0003729">
    <property type="term" value="F:mRNA binding"/>
    <property type="evidence" value="ECO:0007669"/>
    <property type="project" value="TreeGrafter"/>
</dbReference>
<dbReference type="SUPFAM" id="SSF50249">
    <property type="entry name" value="Nucleic acid-binding proteins"/>
    <property type="match status" value="1"/>
</dbReference>
<dbReference type="CDD" id="cd05685">
    <property type="entry name" value="S1_Tex"/>
    <property type="match status" value="1"/>
</dbReference>
<name>A0A5J6L9K5_9GAMM</name>
<dbReference type="InterPro" id="IPR023323">
    <property type="entry name" value="Tex-like_dom_sf"/>
</dbReference>
<dbReference type="SUPFAM" id="SSF47781">
    <property type="entry name" value="RuvA domain 2-like"/>
    <property type="match status" value="2"/>
</dbReference>
<dbReference type="InterPro" id="IPR050437">
    <property type="entry name" value="Ribos_protein_bS1-like"/>
</dbReference>
<reference evidence="2 3" key="1">
    <citation type="submission" date="2019-09" db="EMBL/GenBank/DDBJ databases">
        <title>Nitrincola iocasae sp. nov., a bacterium isolated from the sediment collected at a cold seep field in South China Sea.</title>
        <authorList>
            <person name="Zhang H."/>
            <person name="Wang H."/>
            <person name="Li C."/>
        </authorList>
    </citation>
    <scope>NUCLEOTIDE SEQUENCE [LARGE SCALE GENOMIC DNA]</scope>
    <source>
        <strain evidence="2 3">KXZD1103</strain>
    </source>
</reference>
<dbReference type="InterPro" id="IPR055179">
    <property type="entry name" value="Tex-like_central_region"/>
</dbReference>
<dbReference type="Pfam" id="PF17674">
    <property type="entry name" value="HHH_9"/>
    <property type="match status" value="1"/>
</dbReference>
<feature type="domain" description="S1 motif" evidence="1">
    <location>
        <begin position="641"/>
        <end position="710"/>
    </location>
</feature>
<dbReference type="EMBL" id="CP044222">
    <property type="protein sequence ID" value="QEW05160.1"/>
    <property type="molecule type" value="Genomic_DNA"/>
</dbReference>
<dbReference type="Gene3D" id="1.10.10.650">
    <property type="entry name" value="RuvA domain 2-like"/>
    <property type="match status" value="1"/>
</dbReference>
<dbReference type="Pfam" id="PF12836">
    <property type="entry name" value="HHH_3"/>
    <property type="match status" value="1"/>
</dbReference>
<gene>
    <name evidence="2" type="ORF">F5I99_00840</name>
</gene>
<dbReference type="Pfam" id="PF16921">
    <property type="entry name" value="Tex_YqgF"/>
    <property type="match status" value="1"/>
</dbReference>
<dbReference type="InterPro" id="IPR012337">
    <property type="entry name" value="RNaseH-like_sf"/>
</dbReference>
<keyword evidence="3" id="KW-1185">Reference proteome</keyword>
<dbReference type="InterPro" id="IPR044146">
    <property type="entry name" value="S1_Tex"/>
</dbReference>
<dbReference type="InterPro" id="IPR006641">
    <property type="entry name" value="YqgF/RNaseH-like_dom"/>
</dbReference>
<dbReference type="SMART" id="SM00316">
    <property type="entry name" value="S1"/>
    <property type="match status" value="1"/>
</dbReference>
<dbReference type="Gene3D" id="1.10.3500.10">
    <property type="entry name" value="Tex N-terminal region-like"/>
    <property type="match status" value="1"/>
</dbReference>
<protein>
    <submittedName>
        <fullName evidence="2">RNA-binding transcriptional accessory protein</fullName>
    </submittedName>
</protein>
<dbReference type="PROSITE" id="PS50126">
    <property type="entry name" value="S1"/>
    <property type="match status" value="1"/>
</dbReference>
<dbReference type="GO" id="GO:0006139">
    <property type="term" value="P:nucleobase-containing compound metabolic process"/>
    <property type="evidence" value="ECO:0007669"/>
    <property type="project" value="InterPro"/>
</dbReference>
<sequence>MNLTEQLSSRLNIPANQISATLKLIDEGATIPFIARYRKEATGGLDDTQLRKLAEQLEYCTALEQRRTTILEQIRSQNRLTPDLERALQQADSKARLEDLYLPYKPKRRNKAQEAREAGLEPLALSLLQRPEQQPEGLAAKFLNPSKGINTLEDALEGCRHILLESLTEQPDLIGRLRQLLWQQGMLEVAAAKGKTDPDSKYRDYFNYAERLARVPSHRALAILRGKQEGVLSFKLQLPDELQERPIQDIANANRLSVPRCSTWLLQTLQQSWKQKLAPMLENELIKQLRSQAETAAIDVFARNLRDLLLSAPAGAHVTLGLDPGLRTGVKAAIVNATGQLLACDTLYPHPPQYQAEAALSRLAQLIKKHQVTLIAIGNGTASRETLSWVRPLLQQPQFANVAAMLVSEAGASVYSASALAAQEFPQLDVTLRGAVSIARRLQDPLAELVKIDPQAIGVGQYQHDVDQKALANKLDAVVEDCVNHVGVDLNTASQPLLERVAGLNTTLAANLISEREALGRFSNRKQLLKVPRLGPKAFEQCAGFLRIRDGNEPLDNSAVHPESYPLVRDIADLWGLSVSQLLKAPDKLKATQPESLSQHGSYTLKDVLTELEKPGRDPRPAFRSVEYDTRVETIDDLLPGMQLEGVITNITNFGAFVDLGVHQDGLVHISQLADTYVKDPHSLVSNGQIVSVRVLEVDSKRKRIALSMKKNT</sequence>
<dbReference type="Pfam" id="PF22706">
    <property type="entry name" value="Tex_central_region"/>
    <property type="match status" value="1"/>
</dbReference>
<dbReference type="InterPro" id="IPR003029">
    <property type="entry name" value="S1_domain"/>
</dbReference>
<dbReference type="SUPFAM" id="SSF53098">
    <property type="entry name" value="Ribonuclease H-like"/>
    <property type="match status" value="1"/>
</dbReference>
<dbReference type="FunFam" id="1.10.10.650:FF:000001">
    <property type="entry name" value="S1 RNA-binding domain 1"/>
    <property type="match status" value="1"/>
</dbReference>
<dbReference type="GO" id="GO:0003735">
    <property type="term" value="F:structural constituent of ribosome"/>
    <property type="evidence" value="ECO:0007669"/>
    <property type="project" value="TreeGrafter"/>
</dbReference>
<dbReference type="InterPro" id="IPR041692">
    <property type="entry name" value="HHH_9"/>
</dbReference>
<dbReference type="GO" id="GO:0006412">
    <property type="term" value="P:translation"/>
    <property type="evidence" value="ECO:0007669"/>
    <property type="project" value="TreeGrafter"/>
</dbReference>
<evidence type="ECO:0000313" key="2">
    <source>
        <dbReference type="EMBL" id="QEW05160.1"/>
    </source>
</evidence>
<dbReference type="Proteomes" id="UP000325606">
    <property type="component" value="Chromosome"/>
</dbReference>
<organism evidence="2 3">
    <name type="scientific">Nitrincola iocasae</name>
    <dbReference type="NCBI Taxonomy" id="2614693"/>
    <lineage>
        <taxon>Bacteria</taxon>
        <taxon>Pseudomonadati</taxon>
        <taxon>Pseudomonadota</taxon>
        <taxon>Gammaproteobacteria</taxon>
        <taxon>Oceanospirillales</taxon>
        <taxon>Oceanospirillaceae</taxon>
        <taxon>Nitrincola</taxon>
    </lineage>
</organism>
<proteinExistence type="predicted"/>
<dbReference type="InterPro" id="IPR032639">
    <property type="entry name" value="Tex_YqgF"/>
</dbReference>
<evidence type="ECO:0000313" key="3">
    <source>
        <dbReference type="Proteomes" id="UP000325606"/>
    </source>
</evidence>
<dbReference type="FunFam" id="3.30.420.140:FF:000001">
    <property type="entry name" value="RNA-binding transcriptional accessory protein"/>
    <property type="match status" value="1"/>
</dbReference>
<dbReference type="FunFam" id="2.40.50.140:FF:000051">
    <property type="entry name" value="RNA-binding transcriptional accessory protein"/>
    <property type="match status" value="1"/>
</dbReference>
<dbReference type="AlphaFoldDB" id="A0A5J6L9K5"/>
<dbReference type="SMART" id="SM00732">
    <property type="entry name" value="YqgFc"/>
    <property type="match status" value="1"/>
</dbReference>
<dbReference type="KEGG" id="nik:F5I99_00840"/>
<dbReference type="InterPro" id="IPR023319">
    <property type="entry name" value="Tex-like_HTH_dom_sf"/>
</dbReference>
<dbReference type="PANTHER" id="PTHR10724:SF10">
    <property type="entry name" value="S1 RNA-BINDING DOMAIN-CONTAINING PROTEIN 1"/>
    <property type="match status" value="1"/>
</dbReference>
<dbReference type="FunFam" id="1.10.150.310:FF:000001">
    <property type="entry name" value="RNA-binding transcriptional accessory protein"/>
    <property type="match status" value="1"/>
</dbReference>